<name>A0A0G1XCT7_9BACT</name>
<dbReference type="PROSITE" id="PS50007">
    <property type="entry name" value="PIPLC_X_DOMAIN"/>
    <property type="match status" value="1"/>
</dbReference>
<dbReference type="AlphaFoldDB" id="A0A0G1XCT7"/>
<gene>
    <name evidence="1" type="ORF">UY72_C0064G0008</name>
</gene>
<dbReference type="EMBL" id="LCRD01000064">
    <property type="protein sequence ID" value="KKW28680.1"/>
    <property type="molecule type" value="Genomic_DNA"/>
</dbReference>
<evidence type="ECO:0000313" key="1">
    <source>
        <dbReference type="EMBL" id="KKW28680.1"/>
    </source>
</evidence>
<protein>
    <submittedName>
        <fullName evidence="1">Uncharacterized protein</fullName>
    </submittedName>
</protein>
<reference evidence="1 2" key="1">
    <citation type="journal article" date="2015" name="Nature">
        <title>rRNA introns, odd ribosomes, and small enigmatic genomes across a large radiation of phyla.</title>
        <authorList>
            <person name="Brown C.T."/>
            <person name="Hug L.A."/>
            <person name="Thomas B.C."/>
            <person name="Sharon I."/>
            <person name="Castelle C.J."/>
            <person name="Singh A."/>
            <person name="Wilkins M.J."/>
            <person name="Williams K.H."/>
            <person name="Banfield J.F."/>
        </authorList>
    </citation>
    <scope>NUCLEOTIDE SEQUENCE [LARGE SCALE GENOMIC DNA]</scope>
</reference>
<accession>A0A0G1XCT7</accession>
<comment type="caution">
    <text evidence="1">The sequence shown here is derived from an EMBL/GenBank/DDBJ whole genome shotgun (WGS) entry which is preliminary data.</text>
</comment>
<organism evidence="1 2">
    <name type="scientific">Candidatus Uhrbacteria bacterium GW2011_GWD2_52_7</name>
    <dbReference type="NCBI Taxonomy" id="1618989"/>
    <lineage>
        <taxon>Bacteria</taxon>
        <taxon>Candidatus Uhriibacteriota</taxon>
    </lineage>
</organism>
<proteinExistence type="predicted"/>
<sequence>MPKSATPRPIPLSADCLVEINENDLKEDDRYVGEIDISTNASRYSWWGVICRFRRPGDSEPSFFKIRCWDSTNSSYQPEIPHGEMPSSHYLIKKVV</sequence>
<evidence type="ECO:0000313" key="2">
    <source>
        <dbReference type="Proteomes" id="UP000034846"/>
    </source>
</evidence>
<dbReference type="Proteomes" id="UP000034846">
    <property type="component" value="Unassembled WGS sequence"/>
</dbReference>